<feature type="domain" description="SAM" evidence="2">
    <location>
        <begin position="833"/>
        <end position="882"/>
    </location>
</feature>
<dbReference type="SUPFAM" id="SSF47769">
    <property type="entry name" value="SAM/Pointed domain"/>
    <property type="match status" value="1"/>
</dbReference>
<feature type="compositionally biased region" description="Low complexity" evidence="1">
    <location>
        <begin position="325"/>
        <end position="335"/>
    </location>
</feature>
<evidence type="ECO:0000313" key="3">
    <source>
        <dbReference type="EMBL" id="EGD78155.1"/>
    </source>
</evidence>
<dbReference type="Proteomes" id="UP000007799">
    <property type="component" value="Unassembled WGS sequence"/>
</dbReference>
<feature type="compositionally biased region" description="Polar residues" evidence="1">
    <location>
        <begin position="176"/>
        <end position="199"/>
    </location>
</feature>
<dbReference type="Pfam" id="PF00536">
    <property type="entry name" value="SAM_1"/>
    <property type="match status" value="1"/>
</dbReference>
<feature type="compositionally biased region" description="Low complexity" evidence="1">
    <location>
        <begin position="77"/>
        <end position="86"/>
    </location>
</feature>
<dbReference type="Gene3D" id="1.10.150.50">
    <property type="entry name" value="Transcription Factor, Ets-1"/>
    <property type="match status" value="1"/>
</dbReference>
<dbReference type="PANTHER" id="PTHR24330">
    <property type="entry name" value="HOMEOBOX PROTEIN BARH-LIKE"/>
    <property type="match status" value="1"/>
</dbReference>
<proteinExistence type="predicted"/>
<evidence type="ECO:0000259" key="2">
    <source>
        <dbReference type="Pfam" id="PF00536"/>
    </source>
</evidence>
<gene>
    <name evidence="3" type="ORF">PTSG_09032</name>
</gene>
<protein>
    <recommendedName>
        <fullName evidence="2">SAM domain-containing protein</fullName>
    </recommendedName>
</protein>
<feature type="region of interest" description="Disordered" evidence="1">
    <location>
        <begin position="172"/>
        <end position="208"/>
    </location>
</feature>
<organism evidence="4">
    <name type="scientific">Salpingoeca rosetta (strain ATCC 50818 / BSB-021)</name>
    <dbReference type="NCBI Taxonomy" id="946362"/>
    <lineage>
        <taxon>Eukaryota</taxon>
        <taxon>Choanoflagellata</taxon>
        <taxon>Craspedida</taxon>
        <taxon>Salpingoecidae</taxon>
        <taxon>Salpingoeca</taxon>
    </lineage>
</organism>
<dbReference type="GeneID" id="16070386"/>
<dbReference type="OrthoDB" id="2155283at2759"/>
<feature type="compositionally biased region" description="Low complexity" evidence="1">
    <location>
        <begin position="911"/>
        <end position="932"/>
    </location>
</feature>
<feature type="compositionally biased region" description="Low complexity" evidence="1">
    <location>
        <begin position="589"/>
        <end position="601"/>
    </location>
</feature>
<feature type="compositionally biased region" description="Basic and acidic residues" evidence="1">
    <location>
        <begin position="899"/>
        <end position="909"/>
    </location>
</feature>
<dbReference type="RefSeq" id="XP_004989831.1">
    <property type="nucleotide sequence ID" value="XM_004989774.1"/>
</dbReference>
<feature type="region of interest" description="Disordered" evidence="1">
    <location>
        <begin position="318"/>
        <end position="367"/>
    </location>
</feature>
<dbReference type="InterPro" id="IPR001660">
    <property type="entry name" value="SAM"/>
</dbReference>
<feature type="region of interest" description="Disordered" evidence="1">
    <location>
        <begin position="538"/>
        <end position="570"/>
    </location>
</feature>
<evidence type="ECO:0000256" key="1">
    <source>
        <dbReference type="SAM" id="MobiDB-lite"/>
    </source>
</evidence>
<evidence type="ECO:0000313" key="4">
    <source>
        <dbReference type="Proteomes" id="UP000007799"/>
    </source>
</evidence>
<feature type="region of interest" description="Disordered" evidence="1">
    <location>
        <begin position="583"/>
        <end position="604"/>
    </location>
</feature>
<feature type="region of interest" description="Disordered" evidence="1">
    <location>
        <begin position="73"/>
        <end position="115"/>
    </location>
</feature>
<feature type="region of interest" description="Disordered" evidence="1">
    <location>
        <begin position="785"/>
        <end position="817"/>
    </location>
</feature>
<dbReference type="InterPro" id="IPR013761">
    <property type="entry name" value="SAM/pointed_sf"/>
</dbReference>
<feature type="region of interest" description="Disordered" evidence="1">
    <location>
        <begin position="389"/>
        <end position="420"/>
    </location>
</feature>
<dbReference type="EMBL" id="GL832981">
    <property type="protein sequence ID" value="EGD78155.1"/>
    <property type="molecule type" value="Genomic_DNA"/>
</dbReference>
<dbReference type="KEGG" id="sre:PTSG_09032"/>
<dbReference type="InParanoid" id="F2UM06"/>
<dbReference type="AlphaFoldDB" id="F2UM06"/>
<feature type="compositionally biased region" description="Low complexity" evidence="1">
    <location>
        <begin position="351"/>
        <end position="367"/>
    </location>
</feature>
<dbReference type="InterPro" id="IPR052145">
    <property type="entry name" value="Mediator/Homeobox_domain"/>
</dbReference>
<accession>F2UM06</accession>
<sequence length="932" mass="102356">MLQAMDGYSHTTTASNDGATTVASSAFADPHQASSTRAFFASTASTSSNTSSSSINTAAVDSHARVNTNNASYVPTQQQQQQQQQQHYHYTRSAYQQQHPLRQPRRSFPDSSSHTSAYLDLATDTDSHPFFHQLTPTATAYSSYHAEAASSGQSRGEFDDENFQRFVADLVDDSDYPNTPKQLSHPSSATSNGQPSTEPHSPRKDTGWASHVDALAPTPFVTSSHSVWAPGSTNDTPLTASQANDPARMAFEGHPLPKDDIASQLNQLTLDPLPKLEFGIGRPQTSAPLSHDGIATLDRAQHSRTADIALLDSYQRERAVHAPHQQQQQQQQPPQLHRRLSPHEHYRLKQQQRQQQHKQQQQLQQLQEQRATSTYYTYNQQGQVNATNNANANANAGLPPLRRTRSAGMDVPPPTSPHRATSLAGLHGISPSLNDLSPHALSGGYSALSSARDTAVPSTGTTPPGTDDHRLAVLEHLLQPNVAIELGVAMDADGFFRVSDVAAASKQWKDVDVATLALKSRCIQLDTTMSRIRLNVRDHHNQHQQQQQAVSPVVDHRSPSRPATAPHDAHMNARAHLRSTHEPAFHAPQQQQQQQQQQQHQVNVAPADMTVPSGQMAYAYTMPAQPVHAHAHAHAHAQVPASTAQFTTINGVPQQFVPFNPNVINVIHSQASHQPQLSALQAIPQQQHQPSQLQQQQQQQQAVQVQVPMQTAPVMSRHFSHQRLDTMAGQRAIPPMNKRHSMPAGGYMPQAYGAMGTAGHALVEEDERALQDAGCLQASMAGRRSFQAHGPASHQHAGGNGGSMQGRPQHRRKGKKWSELIEEQNVPESEHDLWYFMKLIRLHKYTPKFYGMTLDQVKALTDEDLTNMGMTKGAQGKLRLELSLLPPDAKTFPRRLRRDRYEKLNKQKAEASAAAGNDGTDDTNTPSSSSSS</sequence>
<keyword evidence="4" id="KW-1185">Reference proteome</keyword>
<dbReference type="STRING" id="946362.F2UM06"/>
<dbReference type="PANTHER" id="PTHR24330:SF19">
    <property type="entry name" value="MEDIATOR OF RNA POLYMERASE II TRANSCRIPTION SUBUNIT 29"/>
    <property type="match status" value="1"/>
</dbReference>
<reference evidence="3" key="1">
    <citation type="submission" date="2009-08" db="EMBL/GenBank/DDBJ databases">
        <title>Annotation of Salpingoeca rosetta.</title>
        <authorList>
            <consortium name="The Broad Institute Genome Sequencing Platform"/>
            <person name="Russ C."/>
            <person name="Cuomo C."/>
            <person name="Burger G."/>
            <person name="Gray M.W."/>
            <person name="Holland P.W.H."/>
            <person name="King N."/>
            <person name="Lang F.B.F."/>
            <person name="Roger A.J."/>
            <person name="Ruiz-Trillo I."/>
            <person name="Young S.K."/>
            <person name="Zeng Q."/>
            <person name="Gargeya S."/>
            <person name="Alvarado L."/>
            <person name="Berlin A."/>
            <person name="Chapman S.B."/>
            <person name="Chen Z."/>
            <person name="Freedman E."/>
            <person name="Gellesch M."/>
            <person name="Goldberg J."/>
            <person name="Griggs A."/>
            <person name="Gujja S."/>
            <person name="Heilman E."/>
            <person name="Heiman D."/>
            <person name="Howarth C."/>
            <person name="Mehta T."/>
            <person name="Neiman D."/>
            <person name="Pearson M."/>
            <person name="Roberts A."/>
            <person name="Saif S."/>
            <person name="Shea T."/>
            <person name="Shenoy N."/>
            <person name="Sisk P."/>
            <person name="Stolte C."/>
            <person name="Sykes S."/>
            <person name="White J."/>
            <person name="Yandava C."/>
            <person name="Haas B."/>
            <person name="Nusbaum C."/>
            <person name="Birren B."/>
        </authorList>
    </citation>
    <scope>NUCLEOTIDE SEQUENCE [LARGE SCALE GENOMIC DNA]</scope>
    <source>
        <strain evidence="3">ATCC 50818</strain>
    </source>
</reference>
<name>F2UM06_SALR5</name>
<feature type="region of interest" description="Disordered" evidence="1">
    <location>
        <begin position="895"/>
        <end position="932"/>
    </location>
</feature>